<dbReference type="GO" id="GO:0005794">
    <property type="term" value="C:Golgi apparatus"/>
    <property type="evidence" value="ECO:0007669"/>
    <property type="project" value="TreeGrafter"/>
</dbReference>
<dbReference type="GO" id="GO:0030001">
    <property type="term" value="P:metal ion transport"/>
    <property type="evidence" value="ECO:0007669"/>
    <property type="project" value="InterPro"/>
</dbReference>
<dbReference type="EMBL" id="JAAAID010000440">
    <property type="protein sequence ID" value="KAG0017489.1"/>
    <property type="molecule type" value="Genomic_DNA"/>
</dbReference>
<dbReference type="GO" id="GO:0048471">
    <property type="term" value="C:perinuclear region of cytoplasm"/>
    <property type="evidence" value="ECO:0007669"/>
    <property type="project" value="TreeGrafter"/>
</dbReference>
<dbReference type="GO" id="GO:0016020">
    <property type="term" value="C:membrane"/>
    <property type="evidence" value="ECO:0007669"/>
    <property type="project" value="UniProtKB-SubCell"/>
</dbReference>
<evidence type="ECO:0000256" key="4">
    <source>
        <dbReference type="ARBA" id="ARBA00023136"/>
    </source>
</evidence>
<feature type="transmembrane region" description="Helical" evidence="6">
    <location>
        <begin position="277"/>
        <end position="297"/>
    </location>
</feature>
<comment type="caution">
    <text evidence="7">The sequence shown here is derived from an EMBL/GenBank/DDBJ whole genome shotgun (WGS) entry which is preliminary data.</text>
</comment>
<dbReference type="AlphaFoldDB" id="A0A9P6MYV2"/>
<dbReference type="OrthoDB" id="10003116at2759"/>
<evidence type="ECO:0000313" key="8">
    <source>
        <dbReference type="Proteomes" id="UP000703661"/>
    </source>
</evidence>
<evidence type="ECO:0000256" key="6">
    <source>
        <dbReference type="SAM" id="Phobius"/>
    </source>
</evidence>
<evidence type="ECO:0008006" key="9">
    <source>
        <dbReference type="Google" id="ProtNLM"/>
    </source>
</evidence>
<reference evidence="7" key="1">
    <citation type="journal article" date="2020" name="Fungal Divers.">
        <title>Resolving the Mortierellaceae phylogeny through synthesis of multi-gene phylogenetics and phylogenomics.</title>
        <authorList>
            <person name="Vandepol N."/>
            <person name="Liber J."/>
            <person name="Desiro A."/>
            <person name="Na H."/>
            <person name="Kennedy M."/>
            <person name="Barry K."/>
            <person name="Grigoriev I.V."/>
            <person name="Miller A.N."/>
            <person name="O'Donnell K."/>
            <person name="Stajich J.E."/>
            <person name="Bonito G."/>
        </authorList>
    </citation>
    <scope>NUCLEOTIDE SEQUENCE</scope>
    <source>
        <strain evidence="7">NRRL 2769</strain>
    </source>
</reference>
<feature type="transmembrane region" description="Helical" evidence="6">
    <location>
        <begin position="202"/>
        <end position="223"/>
    </location>
</feature>
<comment type="subcellular location">
    <subcellularLocation>
        <location evidence="1">Membrane</location>
        <topology evidence="1">Multi-pass membrane protein</topology>
    </subcellularLocation>
</comment>
<keyword evidence="2 6" id="KW-0812">Transmembrane</keyword>
<keyword evidence="8" id="KW-1185">Reference proteome</keyword>
<dbReference type="GO" id="GO:0031398">
    <property type="term" value="P:positive regulation of protein ubiquitination"/>
    <property type="evidence" value="ECO:0007669"/>
    <property type="project" value="TreeGrafter"/>
</dbReference>
<dbReference type="GO" id="GO:0005783">
    <property type="term" value="C:endoplasmic reticulum"/>
    <property type="evidence" value="ECO:0007669"/>
    <property type="project" value="TreeGrafter"/>
</dbReference>
<proteinExistence type="predicted"/>
<gene>
    <name evidence="7" type="ORF">BGZ80_008237</name>
</gene>
<protein>
    <recommendedName>
        <fullName evidence="9">Metal homeostatis protein bsd2</fullName>
    </recommendedName>
</protein>
<accession>A0A9P6MYV2</accession>
<feature type="compositionally biased region" description="Low complexity" evidence="5">
    <location>
        <begin position="93"/>
        <end position="117"/>
    </location>
</feature>
<evidence type="ECO:0000256" key="2">
    <source>
        <dbReference type="ARBA" id="ARBA00022692"/>
    </source>
</evidence>
<evidence type="ECO:0000256" key="5">
    <source>
        <dbReference type="SAM" id="MobiDB-lite"/>
    </source>
</evidence>
<dbReference type="Proteomes" id="UP000703661">
    <property type="component" value="Unassembled WGS sequence"/>
</dbReference>
<evidence type="ECO:0000256" key="3">
    <source>
        <dbReference type="ARBA" id="ARBA00022989"/>
    </source>
</evidence>
<dbReference type="PANTHER" id="PTHR13396">
    <property type="entry name" value="NEDD4 FAMILY INTERACTING PROTEIN 1/2"/>
    <property type="match status" value="1"/>
</dbReference>
<keyword evidence="3 6" id="KW-1133">Transmembrane helix</keyword>
<dbReference type="Pfam" id="PF10176">
    <property type="entry name" value="NEDD4_Bsd2"/>
    <property type="match status" value="1"/>
</dbReference>
<dbReference type="CDD" id="cd22212">
    <property type="entry name" value="NDFIP-like"/>
    <property type="match status" value="1"/>
</dbReference>
<feature type="compositionally biased region" description="Low complexity" evidence="5">
    <location>
        <begin position="22"/>
        <end position="37"/>
    </location>
</feature>
<evidence type="ECO:0000313" key="7">
    <source>
        <dbReference type="EMBL" id="KAG0017489.1"/>
    </source>
</evidence>
<organism evidence="7 8">
    <name type="scientific">Entomortierella chlamydospora</name>
    <dbReference type="NCBI Taxonomy" id="101097"/>
    <lineage>
        <taxon>Eukaryota</taxon>
        <taxon>Fungi</taxon>
        <taxon>Fungi incertae sedis</taxon>
        <taxon>Mucoromycota</taxon>
        <taxon>Mortierellomycotina</taxon>
        <taxon>Mortierellomycetes</taxon>
        <taxon>Mortierellales</taxon>
        <taxon>Mortierellaceae</taxon>
        <taxon>Entomortierella</taxon>
    </lineage>
</organism>
<keyword evidence="4 6" id="KW-0472">Membrane</keyword>
<dbReference type="InterPro" id="IPR019325">
    <property type="entry name" value="NEDD4/Bsd2"/>
</dbReference>
<dbReference type="GO" id="GO:0006511">
    <property type="term" value="P:ubiquitin-dependent protein catabolic process"/>
    <property type="evidence" value="ECO:0007669"/>
    <property type="project" value="TreeGrafter"/>
</dbReference>
<feature type="region of interest" description="Disordered" evidence="5">
    <location>
        <begin position="1"/>
        <end position="37"/>
    </location>
</feature>
<name>A0A9P6MYV2_9FUNG</name>
<feature type="region of interest" description="Disordered" evidence="5">
    <location>
        <begin position="85"/>
        <end position="130"/>
    </location>
</feature>
<sequence length="339" mass="36461">MSRSHSYSKVPISDAHDDEDSVSIAPANSSISSGSSGSIPVMLANLSRFPSSASGYARVETQDFDDVDEGKENVMLRRMSYPPSSVHIAADPSTENAVSSSSSSSATAAAGASTTEAQPSRPQFPAAASARRMIQQTMDGVFSNLSARPRVEQPRQEELPPPYKAAALDQTPAYYETTVMENGLSGDQVLVDGLPVGGILGLFWTCLLSTSFQFLGFFLTYLLHTSHATKTGSKMGLGMTFISIGQQMLSGDSEDPDPDADTGYMGDTGEIPKSNEYMWVSCFMLFMGIVIMLHSGYEFIKVKRRESAILAASRQSEETEISNVVEIQVVPSQLEVIST</sequence>
<evidence type="ECO:0000256" key="1">
    <source>
        <dbReference type="ARBA" id="ARBA00004141"/>
    </source>
</evidence>
<dbReference type="PANTHER" id="PTHR13396:SF5">
    <property type="entry name" value="NEDD4 FAMILY INTERACTING PROTEIN"/>
    <property type="match status" value="1"/>
</dbReference>
<dbReference type="GO" id="GO:0007034">
    <property type="term" value="P:vacuolar transport"/>
    <property type="evidence" value="ECO:0007669"/>
    <property type="project" value="InterPro"/>
</dbReference>